<dbReference type="SUPFAM" id="SSF48557">
    <property type="entry name" value="L-aspartase-like"/>
    <property type="match status" value="1"/>
</dbReference>
<dbReference type="InterPro" id="IPR008948">
    <property type="entry name" value="L-Aspartase-like"/>
</dbReference>
<dbReference type="GO" id="GO:0016841">
    <property type="term" value="F:ammonia-lyase activity"/>
    <property type="evidence" value="ECO:0007669"/>
    <property type="project" value="InterPro"/>
</dbReference>
<feature type="non-terminal residue" evidence="1">
    <location>
        <position position="150"/>
    </location>
</feature>
<sequence length="150" mass="16454">PEQGSVGASGDLAPLAHLFLPLIGLGYLSTDGKSFIPTEKILNQHQIPPLKLSPKESLALINGTQFIAAHAIKVSEKLKNCLDHGDIIGALSLESYLGSPQPFDERLIELRPHQGAKLVAKRIRKFLENSEFVESHKNCERVQDQGRIQA</sequence>
<reference evidence="1" key="1">
    <citation type="journal article" date="2014" name="Front. Microbiol.">
        <title>High frequency of phylogenetically diverse reductive dehalogenase-homologous genes in deep subseafloor sedimentary metagenomes.</title>
        <authorList>
            <person name="Kawai M."/>
            <person name="Futagami T."/>
            <person name="Toyoda A."/>
            <person name="Takaki Y."/>
            <person name="Nishi S."/>
            <person name="Hori S."/>
            <person name="Arai W."/>
            <person name="Tsubouchi T."/>
            <person name="Morono Y."/>
            <person name="Uchiyama I."/>
            <person name="Ito T."/>
            <person name="Fujiyama A."/>
            <person name="Inagaki F."/>
            <person name="Takami H."/>
        </authorList>
    </citation>
    <scope>NUCLEOTIDE SEQUENCE</scope>
    <source>
        <strain evidence="1">Expedition CK06-06</strain>
    </source>
</reference>
<gene>
    <name evidence="1" type="ORF">S06H3_24214</name>
</gene>
<dbReference type="PROSITE" id="PS00488">
    <property type="entry name" value="PAL_HISTIDASE"/>
    <property type="match status" value="1"/>
</dbReference>
<dbReference type="Gene3D" id="1.20.200.10">
    <property type="entry name" value="Fumarase/aspartase (Central domain)"/>
    <property type="match status" value="1"/>
</dbReference>
<comment type="caution">
    <text evidence="1">The sequence shown here is derived from an EMBL/GenBank/DDBJ whole genome shotgun (WGS) entry which is preliminary data.</text>
</comment>
<dbReference type="EMBL" id="BARV01013396">
    <property type="protein sequence ID" value="GAI22130.1"/>
    <property type="molecule type" value="Genomic_DNA"/>
</dbReference>
<accession>X1N5L1</accession>
<dbReference type="PANTHER" id="PTHR10362">
    <property type="entry name" value="HISTIDINE AMMONIA-LYASE"/>
    <property type="match status" value="1"/>
</dbReference>
<protein>
    <recommendedName>
        <fullName evidence="2">Histidine ammonia-lyase</fullName>
    </recommendedName>
</protein>
<proteinExistence type="predicted"/>
<dbReference type="InterPro" id="IPR024083">
    <property type="entry name" value="Fumarase/histidase_N"/>
</dbReference>
<name>X1N5L1_9ZZZZ</name>
<evidence type="ECO:0008006" key="2">
    <source>
        <dbReference type="Google" id="ProtNLM"/>
    </source>
</evidence>
<organism evidence="1">
    <name type="scientific">marine sediment metagenome</name>
    <dbReference type="NCBI Taxonomy" id="412755"/>
    <lineage>
        <taxon>unclassified sequences</taxon>
        <taxon>metagenomes</taxon>
        <taxon>ecological metagenomes</taxon>
    </lineage>
</organism>
<dbReference type="AlphaFoldDB" id="X1N5L1"/>
<evidence type="ECO:0000313" key="1">
    <source>
        <dbReference type="EMBL" id="GAI22130.1"/>
    </source>
</evidence>
<dbReference type="InterPro" id="IPR001106">
    <property type="entry name" value="Aromatic_Lyase"/>
</dbReference>
<dbReference type="InterPro" id="IPR022313">
    <property type="entry name" value="Phe/His_NH3-lyase_AS"/>
</dbReference>
<feature type="non-terminal residue" evidence="1">
    <location>
        <position position="1"/>
    </location>
</feature>
<dbReference type="Pfam" id="PF00221">
    <property type="entry name" value="Lyase_aromatic"/>
    <property type="match status" value="1"/>
</dbReference>
<dbReference type="Gene3D" id="1.10.275.10">
    <property type="entry name" value="Fumarase/aspartase (N-terminal domain)"/>
    <property type="match status" value="1"/>
</dbReference>